<sequence>MKKGKVVLAQPAAGARMLSPRPPMSSRAPGPVRGGGEEAAYRASLRHRGLLQDYQELVKETEAKKRSLYMIKLRKQRLWAEIKFLRKRYKSMSQNPSQTVVCKVRNPPMPPPVSRTSAWADDVEHRLVPAVGSSSKSQPMPRRQLGPPRACPVIDLNETCEPSHEVEMVEHYGYVEPLGISSTKRYPMEGDGAAGPSDVRMPAFWNIGNPAVRAEKRKISWQDQLALRV</sequence>
<feature type="region of interest" description="Disordered" evidence="1">
    <location>
        <begin position="131"/>
        <end position="150"/>
    </location>
</feature>
<dbReference type="EMBL" id="RWGY01000005">
    <property type="protein sequence ID" value="TVU42286.1"/>
    <property type="molecule type" value="Genomic_DNA"/>
</dbReference>
<keyword evidence="3" id="KW-1185">Reference proteome</keyword>
<dbReference type="Gramene" id="TVU42286">
    <property type="protein sequence ID" value="TVU42286"/>
    <property type="gene ID" value="EJB05_08682"/>
</dbReference>
<gene>
    <name evidence="2" type="ORF">EJB05_08682</name>
</gene>
<dbReference type="OrthoDB" id="993453at2759"/>
<proteinExistence type="predicted"/>
<reference evidence="2 3" key="1">
    <citation type="journal article" date="2019" name="Sci. Rep.">
        <title>A high-quality genome of Eragrostis curvula grass provides insights into Poaceae evolution and supports new strategies to enhance forage quality.</title>
        <authorList>
            <person name="Carballo J."/>
            <person name="Santos B.A.C.M."/>
            <person name="Zappacosta D."/>
            <person name="Garbus I."/>
            <person name="Selva J.P."/>
            <person name="Gallo C.A."/>
            <person name="Diaz A."/>
            <person name="Albertini E."/>
            <person name="Caccamo M."/>
            <person name="Echenique V."/>
        </authorList>
    </citation>
    <scope>NUCLEOTIDE SEQUENCE [LARGE SCALE GENOMIC DNA]</scope>
    <source>
        <strain evidence="3">cv. Victoria</strain>
        <tissue evidence="2">Leaf</tissue>
    </source>
</reference>
<protein>
    <submittedName>
        <fullName evidence="2">Uncharacterized protein</fullName>
    </submittedName>
</protein>
<evidence type="ECO:0000313" key="3">
    <source>
        <dbReference type="Proteomes" id="UP000324897"/>
    </source>
</evidence>
<dbReference type="Proteomes" id="UP000324897">
    <property type="component" value="Unassembled WGS sequence"/>
</dbReference>
<name>A0A5J9W310_9POAL</name>
<comment type="caution">
    <text evidence="2">The sequence shown here is derived from an EMBL/GenBank/DDBJ whole genome shotgun (WGS) entry which is preliminary data.</text>
</comment>
<dbReference type="PANTHER" id="PTHR34807">
    <property type="entry name" value="OS08G0270800 PROTEIN"/>
    <property type="match status" value="1"/>
</dbReference>
<dbReference type="AlphaFoldDB" id="A0A5J9W310"/>
<evidence type="ECO:0000313" key="2">
    <source>
        <dbReference type="EMBL" id="TVU42286.1"/>
    </source>
</evidence>
<organism evidence="2 3">
    <name type="scientific">Eragrostis curvula</name>
    <name type="common">weeping love grass</name>
    <dbReference type="NCBI Taxonomy" id="38414"/>
    <lineage>
        <taxon>Eukaryota</taxon>
        <taxon>Viridiplantae</taxon>
        <taxon>Streptophyta</taxon>
        <taxon>Embryophyta</taxon>
        <taxon>Tracheophyta</taxon>
        <taxon>Spermatophyta</taxon>
        <taxon>Magnoliopsida</taxon>
        <taxon>Liliopsida</taxon>
        <taxon>Poales</taxon>
        <taxon>Poaceae</taxon>
        <taxon>PACMAD clade</taxon>
        <taxon>Chloridoideae</taxon>
        <taxon>Eragrostideae</taxon>
        <taxon>Eragrostidinae</taxon>
        <taxon>Eragrostis</taxon>
    </lineage>
</organism>
<feature type="region of interest" description="Disordered" evidence="1">
    <location>
        <begin position="1"/>
        <end position="39"/>
    </location>
</feature>
<accession>A0A5J9W310</accession>
<dbReference type="PANTHER" id="PTHR34807:SF3">
    <property type="entry name" value="OS08G0270800 PROTEIN"/>
    <property type="match status" value="1"/>
</dbReference>
<evidence type="ECO:0000256" key="1">
    <source>
        <dbReference type="SAM" id="MobiDB-lite"/>
    </source>
</evidence>